<dbReference type="Proteomes" id="UP000525652">
    <property type="component" value="Unassembled WGS sequence"/>
</dbReference>
<gene>
    <name evidence="2" type="ORF">H5P30_08720</name>
</gene>
<comment type="caution">
    <text evidence="2">The sequence shown here is derived from an EMBL/GenBank/DDBJ whole genome shotgun (WGS) entry which is preliminary data.</text>
</comment>
<dbReference type="AlphaFoldDB" id="A0A7X1AZR2"/>
<evidence type="ECO:0000313" key="2">
    <source>
        <dbReference type="EMBL" id="MBC2601860.1"/>
    </source>
</evidence>
<name>A0A7X1AZR2_9BACT</name>
<proteinExistence type="predicted"/>
<accession>A0A7X1AZR2</accession>
<dbReference type="RefSeq" id="WP_185692565.1">
    <property type="nucleotide sequence ID" value="NZ_JACHVA010000077.1"/>
</dbReference>
<evidence type="ECO:0000256" key="1">
    <source>
        <dbReference type="SAM" id="MobiDB-lite"/>
    </source>
</evidence>
<protein>
    <submittedName>
        <fullName evidence="2">DUF4279 domain-containing protein</fullName>
    </submittedName>
</protein>
<dbReference type="Pfam" id="PF14106">
    <property type="entry name" value="DUF4279"/>
    <property type="match status" value="1"/>
</dbReference>
<organism evidence="2 3">
    <name type="scientific">Puniceicoccus vermicola</name>
    <dbReference type="NCBI Taxonomy" id="388746"/>
    <lineage>
        <taxon>Bacteria</taxon>
        <taxon>Pseudomonadati</taxon>
        <taxon>Verrucomicrobiota</taxon>
        <taxon>Opitutia</taxon>
        <taxon>Puniceicoccales</taxon>
        <taxon>Puniceicoccaceae</taxon>
        <taxon>Puniceicoccus</taxon>
    </lineage>
</organism>
<dbReference type="InterPro" id="IPR025459">
    <property type="entry name" value="DUF4279"/>
</dbReference>
<reference evidence="2 3" key="1">
    <citation type="submission" date="2020-07" db="EMBL/GenBank/DDBJ databases">
        <authorList>
            <person name="Feng X."/>
        </authorList>
    </citation>
    <scope>NUCLEOTIDE SEQUENCE [LARGE SCALE GENOMIC DNA]</scope>
    <source>
        <strain evidence="2 3">JCM14086</strain>
    </source>
</reference>
<feature type="region of interest" description="Disordered" evidence="1">
    <location>
        <begin position="47"/>
        <end position="83"/>
    </location>
</feature>
<evidence type="ECO:0000313" key="3">
    <source>
        <dbReference type="Proteomes" id="UP000525652"/>
    </source>
</evidence>
<keyword evidence="3" id="KW-1185">Reference proteome</keyword>
<feature type="compositionally biased region" description="Basic and acidic residues" evidence="1">
    <location>
        <begin position="49"/>
        <end position="73"/>
    </location>
</feature>
<dbReference type="EMBL" id="JACHVA010000077">
    <property type="protein sequence ID" value="MBC2601860.1"/>
    <property type="molecule type" value="Genomic_DNA"/>
</dbReference>
<sequence length="161" mass="17815">MNQPPEKLVSSAPEGTVWFGGPVDRSTMSLRIFGESVDPKEITALLGHEPTKGRTKGEKWIGPKSGRQYEAKKGSWSLSAPDSSEADIDSQVEWILSRLTKDLGVWKKITGEYDVDLFSGLFLEAMNRGISISPTTMKEISSRGIELGFDIYSFEPEEADQ</sequence>